<organism evidence="1 2">
    <name type="scientific">Micromonospora azadirachtae</name>
    <dbReference type="NCBI Taxonomy" id="1970735"/>
    <lineage>
        <taxon>Bacteria</taxon>
        <taxon>Bacillati</taxon>
        <taxon>Actinomycetota</taxon>
        <taxon>Actinomycetes</taxon>
        <taxon>Micromonosporales</taxon>
        <taxon>Micromonosporaceae</taxon>
        <taxon>Micromonospora</taxon>
    </lineage>
</organism>
<dbReference type="EMBL" id="JBHTHM010000096">
    <property type="protein sequence ID" value="MFD0783153.1"/>
    <property type="molecule type" value="Genomic_DNA"/>
</dbReference>
<accession>A0ABW2ZWZ7</accession>
<evidence type="ECO:0000313" key="1">
    <source>
        <dbReference type="EMBL" id="MFD0783153.1"/>
    </source>
</evidence>
<reference evidence="2" key="1">
    <citation type="journal article" date="2019" name="Int. J. Syst. Evol. Microbiol.">
        <title>The Global Catalogue of Microorganisms (GCM) 10K type strain sequencing project: providing services to taxonomists for standard genome sequencing and annotation.</title>
        <authorList>
            <consortium name="The Broad Institute Genomics Platform"/>
            <consortium name="The Broad Institute Genome Sequencing Center for Infectious Disease"/>
            <person name="Wu L."/>
            <person name="Ma J."/>
        </authorList>
    </citation>
    <scope>NUCLEOTIDE SEQUENCE [LARGE SCALE GENOMIC DNA]</scope>
    <source>
        <strain evidence="2">JCM 32148</strain>
    </source>
</reference>
<sequence>MYDDVLAAMESTLRDPATRTRYLGGTAGTREVTAALLGPTRPGQL</sequence>
<dbReference type="Proteomes" id="UP001597053">
    <property type="component" value="Unassembled WGS sequence"/>
</dbReference>
<name>A0ABW2ZWZ7_9ACTN</name>
<keyword evidence="2" id="KW-1185">Reference proteome</keyword>
<protein>
    <submittedName>
        <fullName evidence="1">Uncharacterized protein</fullName>
    </submittedName>
</protein>
<comment type="caution">
    <text evidence="1">The sequence shown here is derived from an EMBL/GenBank/DDBJ whole genome shotgun (WGS) entry which is preliminary data.</text>
</comment>
<proteinExistence type="predicted"/>
<evidence type="ECO:0000313" key="2">
    <source>
        <dbReference type="Proteomes" id="UP001597053"/>
    </source>
</evidence>
<gene>
    <name evidence="1" type="ORF">ACFQZ8_04335</name>
</gene>